<comment type="caution">
    <text evidence="2">The sequence shown here is derived from an EMBL/GenBank/DDBJ whole genome shotgun (WGS) entry which is preliminary data.</text>
</comment>
<proteinExistence type="predicted"/>
<keyword evidence="1" id="KW-0812">Transmembrane</keyword>
<keyword evidence="1" id="KW-0472">Membrane</keyword>
<keyword evidence="1" id="KW-1133">Transmembrane helix</keyword>
<sequence>MTMNDTLMVILLIGTFIVVALVLPQFLVMRTVPKVIRIFRQNNAVGAKNAKAVEELGLKQRSIIENVLRRRDYKPRALQLLLSTNIVQMTEDGKFYLDEENLAMTKWRMH</sequence>
<organism evidence="2">
    <name type="scientific">marine sediment metagenome</name>
    <dbReference type="NCBI Taxonomy" id="412755"/>
    <lineage>
        <taxon>unclassified sequences</taxon>
        <taxon>metagenomes</taxon>
        <taxon>ecological metagenomes</taxon>
    </lineage>
</organism>
<accession>X1PAW8</accession>
<dbReference type="EMBL" id="BARV01023144">
    <property type="protein sequence ID" value="GAI28059.1"/>
    <property type="molecule type" value="Genomic_DNA"/>
</dbReference>
<protein>
    <submittedName>
        <fullName evidence="2">Uncharacterized protein</fullName>
    </submittedName>
</protein>
<feature type="transmembrane region" description="Helical" evidence="1">
    <location>
        <begin position="6"/>
        <end position="28"/>
    </location>
</feature>
<dbReference type="AlphaFoldDB" id="X1PAW8"/>
<evidence type="ECO:0000313" key="2">
    <source>
        <dbReference type="EMBL" id="GAI28059.1"/>
    </source>
</evidence>
<reference evidence="2" key="1">
    <citation type="journal article" date="2014" name="Front. Microbiol.">
        <title>High frequency of phylogenetically diverse reductive dehalogenase-homologous genes in deep subseafloor sedimentary metagenomes.</title>
        <authorList>
            <person name="Kawai M."/>
            <person name="Futagami T."/>
            <person name="Toyoda A."/>
            <person name="Takaki Y."/>
            <person name="Nishi S."/>
            <person name="Hori S."/>
            <person name="Arai W."/>
            <person name="Tsubouchi T."/>
            <person name="Morono Y."/>
            <person name="Uchiyama I."/>
            <person name="Ito T."/>
            <person name="Fujiyama A."/>
            <person name="Inagaki F."/>
            <person name="Takami H."/>
        </authorList>
    </citation>
    <scope>NUCLEOTIDE SEQUENCE</scope>
    <source>
        <strain evidence="2">Expedition CK06-06</strain>
    </source>
</reference>
<gene>
    <name evidence="2" type="ORF">S06H3_38020</name>
</gene>
<name>X1PAW8_9ZZZZ</name>
<evidence type="ECO:0000256" key="1">
    <source>
        <dbReference type="SAM" id="Phobius"/>
    </source>
</evidence>